<evidence type="ECO:0000313" key="3">
    <source>
        <dbReference type="EMBL" id="RQH48217.1"/>
    </source>
</evidence>
<keyword evidence="1" id="KW-1133">Transmembrane helix</keyword>
<gene>
    <name evidence="3" type="ORF">D5R40_08190</name>
</gene>
<feature type="domain" description="VWFA" evidence="2">
    <location>
        <begin position="114"/>
        <end position="373"/>
    </location>
</feature>
<keyword evidence="1" id="KW-0812">Transmembrane</keyword>
<dbReference type="EMBL" id="RCBY01000032">
    <property type="protein sequence ID" value="RQH48217.1"/>
    <property type="molecule type" value="Genomic_DNA"/>
</dbReference>
<dbReference type="PROSITE" id="PS51257">
    <property type="entry name" value="PROKAR_LIPOPROTEIN"/>
    <property type="match status" value="1"/>
</dbReference>
<dbReference type="SUPFAM" id="SSF53300">
    <property type="entry name" value="vWA-like"/>
    <property type="match status" value="1"/>
</dbReference>
<evidence type="ECO:0000259" key="2">
    <source>
        <dbReference type="PROSITE" id="PS50234"/>
    </source>
</evidence>
<dbReference type="CDD" id="cd00198">
    <property type="entry name" value="vWFA"/>
    <property type="match status" value="1"/>
</dbReference>
<evidence type="ECO:0000313" key="4">
    <source>
        <dbReference type="Proteomes" id="UP000269154"/>
    </source>
</evidence>
<dbReference type="PROSITE" id="PS00086">
    <property type="entry name" value="CYTOCHROME_P450"/>
    <property type="match status" value="1"/>
</dbReference>
<sequence>MVKNYSDLSTIIASWTRKVSLSLLIVISCINPSFAQVKNVEIIEAIPERNESKVTLRIKAYDQNNKPVRDLQKENFNLTVCPPKTEPKTGECQTLNPIDINWKIPLPEELPPAWVIVLLDFSGSMKQLDSSGEKTKLEGAIAAIRKFNQDLADKGENTKISIVPFGKGGKNCPGNQVTKKELDNFVLAGNKKVEQSLKKIESQLDNLCAATDIYEPLRQAVQFFGNSEDTRFNPRPNSNLSQPRRSIILLSDGYHSIYGNRENEPELEAQDFEKLVFMLKSYPNITVHTLGYGLTPQQLQQKYDLEELPTIRDISVRGGKKSNNYSELTELAAEEFVDQKRLQQIAGVTNGIAEFSGNAEDISSSLTEFLEALFDEYQINYIQPINADRGSLHNVQVSLNLPNISVDSEQQPYVFPWVSRSLPFLTRFIIFLFTLAVLLGGGVIPFLLWAKSIKREYQ</sequence>
<proteinExistence type="predicted"/>
<dbReference type="InterPro" id="IPR017972">
    <property type="entry name" value="Cyt_P450_CS"/>
</dbReference>
<accession>A0A3N6R5K3</accession>
<dbReference type="OrthoDB" id="418472at2"/>
<dbReference type="GO" id="GO:0005506">
    <property type="term" value="F:iron ion binding"/>
    <property type="evidence" value="ECO:0007669"/>
    <property type="project" value="InterPro"/>
</dbReference>
<keyword evidence="1" id="KW-0472">Membrane</keyword>
<name>A0A3N6R5K3_9CYAN</name>
<dbReference type="Gene3D" id="3.40.50.410">
    <property type="entry name" value="von Willebrand factor, type A domain"/>
    <property type="match status" value="1"/>
</dbReference>
<feature type="transmembrane region" description="Helical" evidence="1">
    <location>
        <begin position="428"/>
        <end position="450"/>
    </location>
</feature>
<dbReference type="InterPro" id="IPR036465">
    <property type="entry name" value="vWFA_dom_sf"/>
</dbReference>
<dbReference type="GO" id="GO:0016705">
    <property type="term" value="F:oxidoreductase activity, acting on paired donors, with incorporation or reduction of molecular oxygen"/>
    <property type="evidence" value="ECO:0007669"/>
    <property type="project" value="InterPro"/>
</dbReference>
<keyword evidence="4" id="KW-1185">Reference proteome</keyword>
<dbReference type="AlphaFoldDB" id="A0A3N6R5K3"/>
<protein>
    <submittedName>
        <fullName evidence="3">VWA domain-containing protein</fullName>
    </submittedName>
</protein>
<dbReference type="InterPro" id="IPR002035">
    <property type="entry name" value="VWF_A"/>
</dbReference>
<comment type="caution">
    <text evidence="3">The sequence shown here is derived from an EMBL/GenBank/DDBJ whole genome shotgun (WGS) entry which is preliminary data.</text>
</comment>
<dbReference type="PROSITE" id="PS50234">
    <property type="entry name" value="VWFA"/>
    <property type="match status" value="1"/>
</dbReference>
<reference evidence="3 4" key="1">
    <citation type="journal article" date="2018" name="ACS Chem. Biol.">
        <title>Ketoreductase domain dysfunction expands chemodiversity: malyngamide biosynthesis in the cyanobacterium Okeania hirsuta.</title>
        <authorList>
            <person name="Moss N.A."/>
            <person name="Leao T."/>
            <person name="Rankin M."/>
            <person name="McCullough T.M."/>
            <person name="Qu P."/>
            <person name="Korobeynikov A."/>
            <person name="Smith J.L."/>
            <person name="Gerwick L."/>
            <person name="Gerwick W.H."/>
        </authorList>
    </citation>
    <scope>NUCLEOTIDE SEQUENCE [LARGE SCALE GENOMIC DNA]</scope>
    <source>
        <strain evidence="3 4">PAB10Feb10-1</strain>
    </source>
</reference>
<organism evidence="3 4">
    <name type="scientific">Okeania hirsuta</name>
    <dbReference type="NCBI Taxonomy" id="1458930"/>
    <lineage>
        <taxon>Bacteria</taxon>
        <taxon>Bacillati</taxon>
        <taxon>Cyanobacteriota</taxon>
        <taxon>Cyanophyceae</taxon>
        <taxon>Oscillatoriophycideae</taxon>
        <taxon>Oscillatoriales</taxon>
        <taxon>Microcoleaceae</taxon>
        <taxon>Okeania</taxon>
    </lineage>
</organism>
<evidence type="ECO:0000256" key="1">
    <source>
        <dbReference type="SAM" id="Phobius"/>
    </source>
</evidence>
<dbReference type="Proteomes" id="UP000269154">
    <property type="component" value="Unassembled WGS sequence"/>
</dbReference>